<accession>A0A381SR86</accession>
<dbReference type="InterPro" id="IPR036514">
    <property type="entry name" value="SGNH_hydro_sf"/>
</dbReference>
<name>A0A381SR86_9ZZZZ</name>
<evidence type="ECO:0000313" key="1">
    <source>
        <dbReference type="EMBL" id="SVA05848.1"/>
    </source>
</evidence>
<gene>
    <name evidence="1" type="ORF">METZ01_LOCUS58702</name>
</gene>
<reference evidence="1" key="1">
    <citation type="submission" date="2018-05" db="EMBL/GenBank/DDBJ databases">
        <authorList>
            <person name="Lanie J.A."/>
            <person name="Ng W.-L."/>
            <person name="Kazmierczak K.M."/>
            <person name="Andrzejewski T.M."/>
            <person name="Davidsen T.M."/>
            <person name="Wayne K.J."/>
            <person name="Tettelin H."/>
            <person name="Glass J.I."/>
            <person name="Rusch D."/>
            <person name="Podicherti R."/>
            <person name="Tsui H.-C.T."/>
            <person name="Winkler M.E."/>
        </authorList>
    </citation>
    <scope>NUCLEOTIDE SEQUENCE</scope>
</reference>
<dbReference type="Gene3D" id="3.40.50.1110">
    <property type="entry name" value="SGNH hydrolase"/>
    <property type="match status" value="1"/>
</dbReference>
<sequence>MEDSYKGSGIIRFIEIIREKHPDTPMVIFSPIYPPDRE</sequence>
<organism evidence="1">
    <name type="scientific">marine metagenome</name>
    <dbReference type="NCBI Taxonomy" id="408172"/>
    <lineage>
        <taxon>unclassified sequences</taxon>
        <taxon>metagenomes</taxon>
        <taxon>ecological metagenomes</taxon>
    </lineage>
</organism>
<dbReference type="EMBL" id="UINC01003382">
    <property type="protein sequence ID" value="SVA05848.1"/>
    <property type="molecule type" value="Genomic_DNA"/>
</dbReference>
<dbReference type="AlphaFoldDB" id="A0A381SR86"/>
<proteinExistence type="predicted"/>
<protein>
    <submittedName>
        <fullName evidence="1">Uncharacterized protein</fullName>
    </submittedName>
</protein>